<dbReference type="GO" id="GO:0000271">
    <property type="term" value="P:polysaccharide biosynthetic process"/>
    <property type="evidence" value="ECO:0007669"/>
    <property type="project" value="TreeGrafter"/>
</dbReference>
<dbReference type="PANTHER" id="PTHR23028:SF131">
    <property type="entry name" value="BLR2367 PROTEIN"/>
    <property type="match status" value="1"/>
</dbReference>
<keyword evidence="4" id="KW-1185">Reference proteome</keyword>
<keyword evidence="1" id="KW-0472">Membrane</keyword>
<dbReference type="PANTHER" id="PTHR23028">
    <property type="entry name" value="ACETYLTRANSFERASE"/>
    <property type="match status" value="1"/>
</dbReference>
<feature type="transmembrane region" description="Helical" evidence="1">
    <location>
        <begin position="80"/>
        <end position="101"/>
    </location>
</feature>
<evidence type="ECO:0000313" key="3">
    <source>
        <dbReference type="EMBL" id="AXO86811.1"/>
    </source>
</evidence>
<dbReference type="EMBL" id="CP031641">
    <property type="protein sequence ID" value="AXO86811.1"/>
    <property type="molecule type" value="Genomic_DNA"/>
</dbReference>
<organism evidence="3 4">
    <name type="scientific">Pseudomonas parafulva</name>
    <dbReference type="NCBI Taxonomy" id="157782"/>
    <lineage>
        <taxon>Bacteria</taxon>
        <taxon>Pseudomonadati</taxon>
        <taxon>Pseudomonadota</taxon>
        <taxon>Gammaproteobacteria</taxon>
        <taxon>Pseudomonadales</taxon>
        <taxon>Pseudomonadaceae</taxon>
        <taxon>Pseudomonas</taxon>
    </lineage>
</organism>
<gene>
    <name evidence="3" type="ORF">DZC75_01850</name>
</gene>
<feature type="transmembrane region" description="Helical" evidence="1">
    <location>
        <begin position="47"/>
        <end position="68"/>
    </location>
</feature>
<keyword evidence="1" id="KW-1133">Transmembrane helix</keyword>
<dbReference type="GO" id="GO:0016747">
    <property type="term" value="F:acyltransferase activity, transferring groups other than amino-acyl groups"/>
    <property type="evidence" value="ECO:0007669"/>
    <property type="project" value="InterPro"/>
</dbReference>
<dbReference type="Pfam" id="PF01757">
    <property type="entry name" value="Acyl_transf_3"/>
    <property type="match status" value="1"/>
</dbReference>
<evidence type="ECO:0000259" key="2">
    <source>
        <dbReference type="Pfam" id="PF01757"/>
    </source>
</evidence>
<feature type="transmembrane region" description="Helical" evidence="1">
    <location>
        <begin position="186"/>
        <end position="205"/>
    </location>
</feature>
<reference evidence="3 4" key="1">
    <citation type="submission" date="2018-08" db="EMBL/GenBank/DDBJ databases">
        <authorList>
            <person name="Lee Y."/>
            <person name="Kakembo D."/>
        </authorList>
    </citation>
    <scope>NUCLEOTIDE SEQUENCE [LARGE SCALE GENOMIC DNA]</scope>
    <source>
        <strain evidence="3 4">JBCS1880</strain>
    </source>
</reference>
<keyword evidence="3" id="KW-0012">Acyltransferase</keyword>
<dbReference type="InterPro" id="IPR002656">
    <property type="entry name" value="Acyl_transf_3_dom"/>
</dbReference>
<feature type="transmembrane region" description="Helical" evidence="1">
    <location>
        <begin position="263"/>
        <end position="283"/>
    </location>
</feature>
<evidence type="ECO:0000256" key="1">
    <source>
        <dbReference type="SAM" id="Phobius"/>
    </source>
</evidence>
<keyword evidence="3" id="KW-0808">Transferase</keyword>
<feature type="domain" description="Acyltransferase 3" evidence="2">
    <location>
        <begin position="44"/>
        <end position="364"/>
    </location>
</feature>
<feature type="transmembrane region" description="Helical" evidence="1">
    <location>
        <begin position="321"/>
        <end position="339"/>
    </location>
</feature>
<feature type="transmembrane region" description="Helical" evidence="1">
    <location>
        <begin position="122"/>
        <end position="142"/>
    </location>
</feature>
<feature type="transmembrane region" description="Helical" evidence="1">
    <location>
        <begin position="212"/>
        <end position="228"/>
    </location>
</feature>
<dbReference type="AlphaFoldDB" id="A0AAI8K856"/>
<feature type="transmembrane region" description="Helical" evidence="1">
    <location>
        <begin position="6"/>
        <end position="26"/>
    </location>
</feature>
<name>A0AAI8K856_9PSED</name>
<dbReference type="InterPro" id="IPR050879">
    <property type="entry name" value="Acyltransferase_3"/>
</dbReference>
<dbReference type="GO" id="GO:0016020">
    <property type="term" value="C:membrane"/>
    <property type="evidence" value="ECO:0007669"/>
    <property type="project" value="TreeGrafter"/>
</dbReference>
<protein>
    <submittedName>
        <fullName evidence="3">Acyltransferase</fullName>
    </submittedName>
</protein>
<proteinExistence type="predicted"/>
<feature type="transmembrane region" description="Helical" evidence="1">
    <location>
        <begin position="234"/>
        <end position="251"/>
    </location>
</feature>
<keyword evidence="1" id="KW-0812">Transmembrane</keyword>
<feature type="transmembrane region" description="Helical" evidence="1">
    <location>
        <begin position="351"/>
        <end position="374"/>
    </location>
</feature>
<evidence type="ECO:0000313" key="4">
    <source>
        <dbReference type="Proteomes" id="UP000258127"/>
    </source>
</evidence>
<sequence>MDMSYLAPVFSALTYVLAFSVAALLLRTPLVARHLEPVAGRWATLDGLRGYLALGVFIHHAAIAWHYQSSGQIAMPPERFFAQIGQVGVALFFMITGFLFWDRLVRQRADFDWRSFAISRVMRLYPLYLPLLAALLLTVFYLQHWTLRDSPLQLAEQLSLWLVFHRPDINQLAGTGNLISNVTWTLIYEAYFYLALPLLGAIFLYRRGFARPLACVVGLYVLAQLVGWEHSLKKKYLLSFLGGIAAVYWIRNPALVEWAKTRTATFVALGLLLVVMTVLHKTFAVPALLLLSVFFCIVASGNNLLGALSLRSARWMGEISYSTYLLHGLLLWWMAYRLYPQLDLASDAPWLFAALVAVCCIVLVALSSATFLLFEKPGIALGKRLARRHRDKRVAGLKSADQV</sequence>
<dbReference type="Proteomes" id="UP000258127">
    <property type="component" value="Chromosome"/>
</dbReference>
<feature type="transmembrane region" description="Helical" evidence="1">
    <location>
        <begin position="289"/>
        <end position="309"/>
    </location>
</feature>
<accession>A0AAI8K856</accession>